<feature type="domain" description="Fibronectin type-III" evidence="2">
    <location>
        <begin position="108"/>
        <end position="204"/>
    </location>
</feature>
<feature type="compositionally biased region" description="Basic residues" evidence="1">
    <location>
        <begin position="369"/>
        <end position="387"/>
    </location>
</feature>
<evidence type="ECO:0000256" key="1">
    <source>
        <dbReference type="SAM" id="MobiDB-lite"/>
    </source>
</evidence>
<dbReference type="InterPro" id="IPR003961">
    <property type="entry name" value="FN3_dom"/>
</dbReference>
<evidence type="ECO:0000313" key="4">
    <source>
        <dbReference type="Proteomes" id="UP000824469"/>
    </source>
</evidence>
<dbReference type="InterPro" id="IPR044514">
    <property type="entry name" value="VIN3-like"/>
</dbReference>
<organism evidence="3 4">
    <name type="scientific">Taxus chinensis</name>
    <name type="common">Chinese yew</name>
    <name type="synonym">Taxus wallichiana var. chinensis</name>
    <dbReference type="NCBI Taxonomy" id="29808"/>
    <lineage>
        <taxon>Eukaryota</taxon>
        <taxon>Viridiplantae</taxon>
        <taxon>Streptophyta</taxon>
        <taxon>Embryophyta</taxon>
        <taxon>Tracheophyta</taxon>
        <taxon>Spermatophyta</taxon>
        <taxon>Pinopsida</taxon>
        <taxon>Pinidae</taxon>
        <taxon>Conifers II</taxon>
        <taxon>Cupressales</taxon>
        <taxon>Taxaceae</taxon>
        <taxon>Taxus</taxon>
    </lineage>
</organism>
<dbReference type="GO" id="GO:0040029">
    <property type="term" value="P:epigenetic regulation of gene expression"/>
    <property type="evidence" value="ECO:0007669"/>
    <property type="project" value="InterPro"/>
</dbReference>
<feature type="non-terminal residue" evidence="3">
    <location>
        <position position="509"/>
    </location>
</feature>
<dbReference type="Gene3D" id="2.60.40.10">
    <property type="entry name" value="Immunoglobulins"/>
    <property type="match status" value="1"/>
</dbReference>
<dbReference type="EMBL" id="JAHRHJ020000009">
    <property type="protein sequence ID" value="KAH9303319.1"/>
    <property type="molecule type" value="Genomic_DNA"/>
</dbReference>
<dbReference type="InterPro" id="IPR058585">
    <property type="entry name" value="Fn3_VIN3"/>
</dbReference>
<feature type="compositionally biased region" description="Polar residues" evidence="1">
    <location>
        <begin position="486"/>
        <end position="495"/>
    </location>
</feature>
<name>A0AA38CW24_TAXCH</name>
<feature type="region of interest" description="Disordered" evidence="1">
    <location>
        <begin position="365"/>
        <end position="402"/>
    </location>
</feature>
<dbReference type="OMA" id="WAQEREF"/>
<comment type="caution">
    <text evidence="3">The sequence shown here is derived from an EMBL/GenBank/DDBJ whole genome shotgun (WGS) entry which is preliminary data.</text>
</comment>
<keyword evidence="4" id="KW-1185">Reference proteome</keyword>
<feature type="non-terminal residue" evidence="3">
    <location>
        <position position="1"/>
    </location>
</feature>
<dbReference type="InterPro" id="IPR036116">
    <property type="entry name" value="FN3_sf"/>
</dbReference>
<evidence type="ECO:0000313" key="3">
    <source>
        <dbReference type="EMBL" id="KAH9303319.1"/>
    </source>
</evidence>
<protein>
    <recommendedName>
        <fullName evidence="2">Fibronectin type-III domain-containing protein</fullName>
    </recommendedName>
</protein>
<proteinExistence type="predicted"/>
<reference evidence="3 4" key="1">
    <citation type="journal article" date="2021" name="Nat. Plants">
        <title>The Taxus genome provides insights into paclitaxel biosynthesis.</title>
        <authorList>
            <person name="Xiong X."/>
            <person name="Gou J."/>
            <person name="Liao Q."/>
            <person name="Li Y."/>
            <person name="Zhou Q."/>
            <person name="Bi G."/>
            <person name="Li C."/>
            <person name="Du R."/>
            <person name="Wang X."/>
            <person name="Sun T."/>
            <person name="Guo L."/>
            <person name="Liang H."/>
            <person name="Lu P."/>
            <person name="Wu Y."/>
            <person name="Zhang Z."/>
            <person name="Ro D.K."/>
            <person name="Shang Y."/>
            <person name="Huang S."/>
            <person name="Yan J."/>
        </authorList>
    </citation>
    <scope>NUCLEOTIDE SEQUENCE [LARGE SCALE GENOMIC DNA]</scope>
    <source>
        <strain evidence="3">Ta-2019</strain>
    </source>
</reference>
<dbReference type="PANTHER" id="PTHR46286:SF1">
    <property type="entry name" value="VIN3-LIKE PROTEIN 1"/>
    <property type="match status" value="1"/>
</dbReference>
<evidence type="ECO:0000259" key="2">
    <source>
        <dbReference type="PROSITE" id="PS50853"/>
    </source>
</evidence>
<gene>
    <name evidence="3" type="ORF">KI387_014902</name>
</gene>
<dbReference type="CDD" id="cd00063">
    <property type="entry name" value="FN3"/>
    <property type="match status" value="1"/>
</dbReference>
<dbReference type="GO" id="GO:0010048">
    <property type="term" value="P:vernalization response"/>
    <property type="evidence" value="ECO:0007669"/>
    <property type="project" value="InterPro"/>
</dbReference>
<dbReference type="PROSITE" id="PS50853">
    <property type="entry name" value="FN3"/>
    <property type="match status" value="1"/>
</dbReference>
<accession>A0AA38CW24</accession>
<sequence>FWKKQLTVAKDARRVDILCYRLSLSQRLLNGTDHFKELHDIVLKAVRKLEEEVGPINGVSSKMARGIVSRLSTGLEVQKLCVMAIEKAEALLLSMSRSDSRIENPLPVACRLHFEDVSSTSLVVSLKEIDLKSSEDVCYKLWHRKSRELSYPRDLTCILPKTQRQALISNLQPCTEYVFKIVGFTSKGDIGQCEAKCFTKSVELFRRNRESSMIKGAPKKCGNLGMEDFTSTGAKAARENQPNEDASSFKVRDLGKIWRNAWAQECQANDAFDSSERNIQINQFGYYAKAEACDSDKLFVSEDSKRNSSPTSPLDVSRDDQIGCNLVQVAEPEDDQEESISALDDERLMAGMGLVKMSYACQGSTKDLKKSKNGSRVNKLSKRKRENHSKVTSQKSSNSEHKQLTLHEMELLPLDCSYPVYPVNTCKAENSRAGILRNMHSNSNGSDSGNWAVQPIRGAPAVDSQTGISRKRSPITYDNLHGYDGISQNGDQVPSSDPPDCLEKDFENS</sequence>
<dbReference type="SUPFAM" id="SSF49265">
    <property type="entry name" value="Fibronectin type III"/>
    <property type="match status" value="1"/>
</dbReference>
<dbReference type="InterPro" id="IPR013783">
    <property type="entry name" value="Ig-like_fold"/>
</dbReference>
<dbReference type="PANTHER" id="PTHR46286">
    <property type="entry name" value="VIN3-LIKE PROTEIN 2-RELATED"/>
    <property type="match status" value="1"/>
</dbReference>
<dbReference type="Proteomes" id="UP000824469">
    <property type="component" value="Unassembled WGS sequence"/>
</dbReference>
<feature type="region of interest" description="Disordered" evidence="1">
    <location>
        <begin position="460"/>
        <end position="509"/>
    </location>
</feature>
<dbReference type="Pfam" id="PF23376">
    <property type="entry name" value="Fn3_VIN3"/>
    <property type="match status" value="1"/>
</dbReference>
<dbReference type="AlphaFoldDB" id="A0AA38CW24"/>